<keyword evidence="2" id="KW-1185">Reference proteome</keyword>
<dbReference type="Pfam" id="PF08856">
    <property type="entry name" value="DUF1826"/>
    <property type="match status" value="1"/>
</dbReference>
<dbReference type="STRING" id="89524.SAMN05444370_1832"/>
<dbReference type="AlphaFoldDB" id="A0A1H4GIR8"/>
<sequence length="215" mass="22747">MNAPLAQAGRIPLALGVVESADPAILAGIRQPGVAAAIWRRPRDPGFAAWIDALPPERLPRLSTLTTPELVERVVHAACDSAGTPAGLHRDRLASDAAALALILSQVAAQPLIEIRLEVVDTDKCRKFHIDRVRCRMLCTYRGAGTQYGAAAPGPDHAPAVVQQLSAADAALFRGAFWPGAEFPGVLHRSPPLAGTGETRLLLVVDPMDDVDGHC</sequence>
<dbReference type="EMBL" id="FNQM01000083">
    <property type="protein sequence ID" value="SEB09505.1"/>
    <property type="molecule type" value="Genomic_DNA"/>
</dbReference>
<gene>
    <name evidence="1" type="ORF">SAMN05444370_1832</name>
</gene>
<accession>A0A1H4GIR8</accession>
<evidence type="ECO:0000313" key="1">
    <source>
        <dbReference type="EMBL" id="SEB09505.1"/>
    </source>
</evidence>
<evidence type="ECO:0008006" key="3">
    <source>
        <dbReference type="Google" id="ProtNLM"/>
    </source>
</evidence>
<evidence type="ECO:0000313" key="2">
    <source>
        <dbReference type="Proteomes" id="UP000198703"/>
    </source>
</evidence>
<proteinExistence type="predicted"/>
<dbReference type="Proteomes" id="UP000198703">
    <property type="component" value="Unassembled WGS sequence"/>
</dbReference>
<reference evidence="1 2" key="1">
    <citation type="submission" date="2016-10" db="EMBL/GenBank/DDBJ databases">
        <authorList>
            <person name="de Groot N.N."/>
        </authorList>
    </citation>
    <scope>NUCLEOTIDE SEQUENCE [LARGE SCALE GENOMIC DNA]</scope>
    <source>
        <strain evidence="1 2">DSM 15345</strain>
    </source>
</reference>
<dbReference type="InterPro" id="IPR014955">
    <property type="entry name" value="DUF1826"/>
</dbReference>
<dbReference type="RefSeq" id="WP_093257198.1">
    <property type="nucleotide sequence ID" value="NZ_FNQM01000083.1"/>
</dbReference>
<protein>
    <recommendedName>
        <fullName evidence="3">DUF1826 domain-containing protein</fullName>
    </recommendedName>
</protein>
<dbReference type="OrthoDB" id="5342505at2"/>
<organism evidence="1 2">
    <name type="scientific">Rubrimonas cliftonensis</name>
    <dbReference type="NCBI Taxonomy" id="89524"/>
    <lineage>
        <taxon>Bacteria</taxon>
        <taxon>Pseudomonadati</taxon>
        <taxon>Pseudomonadota</taxon>
        <taxon>Alphaproteobacteria</taxon>
        <taxon>Rhodobacterales</taxon>
        <taxon>Paracoccaceae</taxon>
        <taxon>Rubrimonas</taxon>
    </lineage>
</organism>
<name>A0A1H4GIR8_9RHOB</name>